<evidence type="ECO:0000256" key="1">
    <source>
        <dbReference type="SAM" id="MobiDB-lite"/>
    </source>
</evidence>
<name>A0ABU2PJV6_9ACTN</name>
<organism evidence="2 3">
    <name type="scientific">Streptomyces dubilierae</name>
    <dbReference type="NCBI Taxonomy" id="3075533"/>
    <lineage>
        <taxon>Bacteria</taxon>
        <taxon>Bacillati</taxon>
        <taxon>Actinomycetota</taxon>
        <taxon>Actinomycetes</taxon>
        <taxon>Kitasatosporales</taxon>
        <taxon>Streptomycetaceae</taxon>
        <taxon>Streptomyces</taxon>
    </lineage>
</organism>
<feature type="region of interest" description="Disordered" evidence="1">
    <location>
        <begin position="160"/>
        <end position="213"/>
    </location>
</feature>
<dbReference type="EMBL" id="JAVREU010000014">
    <property type="protein sequence ID" value="MDT0391035.1"/>
    <property type="molecule type" value="Genomic_DNA"/>
</dbReference>
<accession>A0ABU2PJV6</accession>
<gene>
    <name evidence="2" type="ORF">RM641_26750</name>
</gene>
<feature type="compositionally biased region" description="Low complexity" evidence="1">
    <location>
        <begin position="168"/>
        <end position="184"/>
    </location>
</feature>
<sequence length="213" mass="21335">MSEMAKVSTGRAQQAGQTAKQEASATAGQARQGAGEVVGTATEQVRAVTGEARAQAGAMAGDLRARVTEEADQQARRGAQVVRQWADDLSGLAERADADTPAKSLVAQVADRGHRAADYLDSRGVGGLVGDLEDFARRRPGAFLGGAVLAGIAVGRLAKAGGKANGSGPRPAGEPGTPGAGPEEQVPGPPGTAGLPEVAAPPQPPQPPGLREV</sequence>
<feature type="compositionally biased region" description="Polar residues" evidence="1">
    <location>
        <begin position="10"/>
        <end position="29"/>
    </location>
</feature>
<feature type="compositionally biased region" description="Pro residues" evidence="1">
    <location>
        <begin position="199"/>
        <end position="213"/>
    </location>
</feature>
<evidence type="ECO:0000313" key="2">
    <source>
        <dbReference type="EMBL" id="MDT0391035.1"/>
    </source>
</evidence>
<feature type="region of interest" description="Disordered" evidence="1">
    <location>
        <begin position="1"/>
        <end position="37"/>
    </location>
</feature>
<proteinExistence type="predicted"/>
<comment type="caution">
    <text evidence="2">The sequence shown here is derived from an EMBL/GenBank/DDBJ whole genome shotgun (WGS) entry which is preliminary data.</text>
</comment>
<evidence type="ECO:0000313" key="3">
    <source>
        <dbReference type="Proteomes" id="UP001183586"/>
    </source>
</evidence>
<evidence type="ECO:0008006" key="4">
    <source>
        <dbReference type="Google" id="ProtNLM"/>
    </source>
</evidence>
<dbReference type="RefSeq" id="WP_311686115.1">
    <property type="nucleotide sequence ID" value="NZ_JAVREU010000014.1"/>
</dbReference>
<keyword evidence="3" id="KW-1185">Reference proteome</keyword>
<reference evidence="3" key="1">
    <citation type="submission" date="2023-07" db="EMBL/GenBank/DDBJ databases">
        <title>30 novel species of actinomycetes from the DSMZ collection.</title>
        <authorList>
            <person name="Nouioui I."/>
        </authorList>
    </citation>
    <scope>NUCLEOTIDE SEQUENCE [LARGE SCALE GENOMIC DNA]</scope>
    <source>
        <strain evidence="3">DSM 41921</strain>
    </source>
</reference>
<protein>
    <recommendedName>
        <fullName evidence="4">DUF3618 domain-containing protein</fullName>
    </recommendedName>
</protein>
<dbReference type="Proteomes" id="UP001183586">
    <property type="component" value="Unassembled WGS sequence"/>
</dbReference>